<dbReference type="Proteomes" id="UP001174936">
    <property type="component" value="Unassembled WGS sequence"/>
</dbReference>
<name>A0AA39Y0G3_9PEZI</name>
<dbReference type="InterPro" id="IPR056884">
    <property type="entry name" value="NPHP3-like_N"/>
</dbReference>
<dbReference type="Pfam" id="PF24883">
    <property type="entry name" value="NPHP3_N"/>
    <property type="match status" value="1"/>
</dbReference>
<evidence type="ECO:0000313" key="6">
    <source>
        <dbReference type="Proteomes" id="UP001174936"/>
    </source>
</evidence>
<dbReference type="PRINTS" id="PR01415">
    <property type="entry name" value="ANKYRIN"/>
</dbReference>
<dbReference type="InterPro" id="IPR036770">
    <property type="entry name" value="Ankyrin_rpt-contain_sf"/>
</dbReference>
<dbReference type="Gene3D" id="1.25.40.20">
    <property type="entry name" value="Ankyrin repeat-containing domain"/>
    <property type="match status" value="1"/>
</dbReference>
<dbReference type="InterPro" id="IPR027417">
    <property type="entry name" value="P-loop_NTPase"/>
</dbReference>
<protein>
    <recommendedName>
        <fullName evidence="4">Nephrocystin 3-like N-terminal domain-containing protein</fullName>
    </recommendedName>
</protein>
<evidence type="ECO:0000256" key="1">
    <source>
        <dbReference type="ARBA" id="ARBA00022737"/>
    </source>
</evidence>
<sequence length="688" mass="76514">MDDRLRDIDVAAAGTCEWLLQHETYASWLESDTGLLWIRGKPGSGKSTLLRHAFNDATQNHNGTLVLSFFFHGRGNNLQKTLLGFFRSLAYQLFCEAPNSFADLISTFHERCEKMGDPGAAWNWHERELQTAVQASISKVLRARNIQLFADALDEAGEDAAVELADIFKTWLQESPDTPSRWQICFSCRHYPIIDIDYGFQIHPEHENDGDIRTYVTAQGSRLSKNVQKAIINGASGVFMWARLTAARALTLQRQGFGEETIRAKINATPKELSKLYSEIVHDLAQRDDKSCLRLIQWICFAARPLTSEELRWAMIIGPNRQYKSFEECKQADDYGSNMEKRVRFLGGGLTELTASEPPVVQFIHQSVSDFFLAEGLWKLAGLPVPAEPNSAMVNLDGIKSEAEYELSATYSRDPDSRFGIHWKPPVKFPFLDYTQKSWTSHMGGIAGRSLIEAILKFIDWPSGSAANMSTHLAAPLDNTTHPKLAENNVTLLSCFSRFGLSRLLEVGFEMTDPIAMDIDSLDDAGVTALHRACAGGHAEAATLLLTRGASPDVRAEAESYEKQYTALHYSASKRDINVAQILLDHGADVNAKTAKAETPLSLVVFWSLWSDEEANARLLLKHGADVNAQDAYGETPLHHRAWSGEGPNPLWRNGSASRRRKSPCWEAHGADHPFPRGHGNASFGARG</sequence>
<dbReference type="SUPFAM" id="SSF48403">
    <property type="entry name" value="Ankyrin repeat"/>
    <property type="match status" value="1"/>
</dbReference>
<dbReference type="Pfam" id="PF12796">
    <property type="entry name" value="Ank_2"/>
    <property type="match status" value="1"/>
</dbReference>
<dbReference type="SUPFAM" id="SSF52540">
    <property type="entry name" value="P-loop containing nucleoside triphosphate hydrolases"/>
    <property type="match status" value="1"/>
</dbReference>
<reference evidence="5" key="1">
    <citation type="submission" date="2023-06" db="EMBL/GenBank/DDBJ databases">
        <title>Genome-scale phylogeny and comparative genomics of the fungal order Sordariales.</title>
        <authorList>
            <consortium name="Lawrence Berkeley National Laboratory"/>
            <person name="Hensen N."/>
            <person name="Bonometti L."/>
            <person name="Westerberg I."/>
            <person name="Brannstrom I.O."/>
            <person name="Guillou S."/>
            <person name="Cros-Aarteil S."/>
            <person name="Calhoun S."/>
            <person name="Haridas S."/>
            <person name="Kuo A."/>
            <person name="Mondo S."/>
            <person name="Pangilinan J."/>
            <person name="Riley R."/>
            <person name="Labutti K."/>
            <person name="Andreopoulos B."/>
            <person name="Lipzen A."/>
            <person name="Chen C."/>
            <person name="Yanf M."/>
            <person name="Daum C."/>
            <person name="Ng V."/>
            <person name="Clum A."/>
            <person name="Steindorff A."/>
            <person name="Ohm R."/>
            <person name="Martin F."/>
            <person name="Silar P."/>
            <person name="Natvig D."/>
            <person name="Lalanne C."/>
            <person name="Gautier V."/>
            <person name="Ament-Velasquez S.L."/>
            <person name="Kruys A."/>
            <person name="Hutchinson M.I."/>
            <person name="Powell A.J."/>
            <person name="Barry K."/>
            <person name="Miller A.N."/>
            <person name="Grigoriev I.V."/>
            <person name="Debuchy R."/>
            <person name="Gladieux P."/>
            <person name="Thoren M.H."/>
            <person name="Johannesson H."/>
        </authorList>
    </citation>
    <scope>NUCLEOTIDE SEQUENCE</scope>
    <source>
        <strain evidence="5">SMH2532-1</strain>
    </source>
</reference>
<keyword evidence="2" id="KW-0040">ANK repeat</keyword>
<keyword evidence="6" id="KW-1185">Reference proteome</keyword>
<keyword evidence="1" id="KW-0677">Repeat</keyword>
<evidence type="ECO:0000259" key="4">
    <source>
        <dbReference type="Pfam" id="PF24883"/>
    </source>
</evidence>
<dbReference type="PROSITE" id="PS50297">
    <property type="entry name" value="ANK_REP_REGION"/>
    <property type="match status" value="2"/>
</dbReference>
<dbReference type="PANTHER" id="PTHR10039">
    <property type="entry name" value="AMELOGENIN"/>
    <property type="match status" value="1"/>
</dbReference>
<dbReference type="Pfam" id="PF13637">
    <property type="entry name" value="Ank_4"/>
    <property type="match status" value="1"/>
</dbReference>
<evidence type="ECO:0000313" key="5">
    <source>
        <dbReference type="EMBL" id="KAK0643712.1"/>
    </source>
</evidence>
<feature type="domain" description="Nephrocystin 3-like N-terminal" evidence="4">
    <location>
        <begin position="14"/>
        <end position="189"/>
    </location>
</feature>
<dbReference type="Gene3D" id="3.40.50.300">
    <property type="entry name" value="P-loop containing nucleotide triphosphate hydrolases"/>
    <property type="match status" value="1"/>
</dbReference>
<gene>
    <name evidence="5" type="ORF">B0T16DRAFT_430222</name>
</gene>
<feature type="region of interest" description="Disordered" evidence="3">
    <location>
        <begin position="666"/>
        <end position="688"/>
    </location>
</feature>
<accession>A0AA39Y0G3</accession>
<dbReference type="PROSITE" id="PS50088">
    <property type="entry name" value="ANK_REPEAT"/>
    <property type="match status" value="2"/>
</dbReference>
<evidence type="ECO:0000256" key="2">
    <source>
        <dbReference type="PROSITE-ProRule" id="PRU00023"/>
    </source>
</evidence>
<dbReference type="AlphaFoldDB" id="A0AA39Y0G3"/>
<dbReference type="InterPro" id="IPR002110">
    <property type="entry name" value="Ankyrin_rpt"/>
</dbReference>
<feature type="repeat" description="ANK" evidence="2">
    <location>
        <begin position="525"/>
        <end position="557"/>
    </location>
</feature>
<feature type="repeat" description="ANK" evidence="2">
    <location>
        <begin position="563"/>
        <end position="595"/>
    </location>
</feature>
<proteinExistence type="predicted"/>
<organism evidence="5 6">
    <name type="scientific">Cercophora newfieldiana</name>
    <dbReference type="NCBI Taxonomy" id="92897"/>
    <lineage>
        <taxon>Eukaryota</taxon>
        <taxon>Fungi</taxon>
        <taxon>Dikarya</taxon>
        <taxon>Ascomycota</taxon>
        <taxon>Pezizomycotina</taxon>
        <taxon>Sordariomycetes</taxon>
        <taxon>Sordariomycetidae</taxon>
        <taxon>Sordariales</taxon>
        <taxon>Lasiosphaeriaceae</taxon>
        <taxon>Cercophora</taxon>
    </lineage>
</organism>
<dbReference type="PANTHER" id="PTHR10039:SF5">
    <property type="entry name" value="NACHT DOMAIN-CONTAINING PROTEIN"/>
    <property type="match status" value="1"/>
</dbReference>
<feature type="region of interest" description="Disordered" evidence="3">
    <location>
        <begin position="639"/>
        <end position="658"/>
    </location>
</feature>
<dbReference type="EMBL" id="JAULSV010000005">
    <property type="protein sequence ID" value="KAK0643712.1"/>
    <property type="molecule type" value="Genomic_DNA"/>
</dbReference>
<evidence type="ECO:0000256" key="3">
    <source>
        <dbReference type="SAM" id="MobiDB-lite"/>
    </source>
</evidence>
<dbReference type="SMART" id="SM00248">
    <property type="entry name" value="ANK"/>
    <property type="match status" value="3"/>
</dbReference>
<comment type="caution">
    <text evidence="5">The sequence shown here is derived from an EMBL/GenBank/DDBJ whole genome shotgun (WGS) entry which is preliminary data.</text>
</comment>